<protein>
    <submittedName>
        <fullName evidence="2">1-acyl-sn-glycerol-3-phosphate acyltransferase 2-like protein</fullName>
    </submittedName>
</protein>
<dbReference type="CDD" id="cd07990">
    <property type="entry name" value="LPLAT_LCLAT1-like"/>
    <property type="match status" value="1"/>
</dbReference>
<comment type="caution">
    <text evidence="2">The sequence shown here is derived from an EMBL/GenBank/DDBJ whole genome shotgun (WGS) entry which is preliminary data.</text>
</comment>
<dbReference type="EMBL" id="BQNB010017400">
    <property type="protein sequence ID" value="GJT62721.1"/>
    <property type="molecule type" value="Genomic_DNA"/>
</dbReference>
<evidence type="ECO:0000259" key="1">
    <source>
        <dbReference type="SMART" id="SM00563"/>
    </source>
</evidence>
<proteinExistence type="predicted"/>
<reference evidence="2" key="2">
    <citation type="submission" date="2022-01" db="EMBL/GenBank/DDBJ databases">
        <authorList>
            <person name="Yamashiro T."/>
            <person name="Shiraishi A."/>
            <person name="Satake H."/>
            <person name="Nakayama K."/>
        </authorList>
    </citation>
    <scope>NUCLEOTIDE SEQUENCE</scope>
</reference>
<dbReference type="Pfam" id="PF01553">
    <property type="entry name" value="Acyltransferase"/>
    <property type="match status" value="1"/>
</dbReference>
<reference evidence="2" key="1">
    <citation type="journal article" date="2022" name="Int. J. Mol. Sci.">
        <title>Draft Genome of Tanacetum Coccineum: Genomic Comparison of Closely Related Tanacetum-Family Plants.</title>
        <authorList>
            <person name="Yamashiro T."/>
            <person name="Shiraishi A."/>
            <person name="Nakayama K."/>
            <person name="Satake H."/>
        </authorList>
    </citation>
    <scope>NUCLEOTIDE SEQUENCE</scope>
</reference>
<dbReference type="Proteomes" id="UP001151760">
    <property type="component" value="Unassembled WGS sequence"/>
</dbReference>
<dbReference type="SUPFAM" id="SSF69593">
    <property type="entry name" value="Glycerol-3-phosphate (1)-acyltransferase"/>
    <property type="match status" value="1"/>
</dbReference>
<evidence type="ECO:0000313" key="2">
    <source>
        <dbReference type="EMBL" id="GJT62721.1"/>
    </source>
</evidence>
<dbReference type="PANTHER" id="PTHR10983:SF24">
    <property type="entry name" value="1-ACYLGLYCEROL-3-PHOSPHATE O-ACYLTRANSFERASE 3, ISOFORM E-RELATED"/>
    <property type="match status" value="1"/>
</dbReference>
<dbReference type="SMART" id="SM00563">
    <property type="entry name" value="PlsC"/>
    <property type="match status" value="1"/>
</dbReference>
<dbReference type="PANTHER" id="PTHR10983">
    <property type="entry name" value="1-ACYLGLYCEROL-3-PHOSPHATE ACYLTRANSFERASE-RELATED"/>
    <property type="match status" value="1"/>
</dbReference>
<dbReference type="InterPro" id="IPR002123">
    <property type="entry name" value="Plipid/glycerol_acylTrfase"/>
</dbReference>
<feature type="domain" description="Phospholipid/glycerol acyltransferase" evidence="1">
    <location>
        <begin position="7"/>
        <end position="114"/>
    </location>
</feature>
<name>A0ABQ5FH24_9ASTR</name>
<gene>
    <name evidence="2" type="ORF">Tco_1006254</name>
</gene>
<organism evidence="2 3">
    <name type="scientific">Tanacetum coccineum</name>
    <dbReference type="NCBI Taxonomy" id="301880"/>
    <lineage>
        <taxon>Eukaryota</taxon>
        <taxon>Viridiplantae</taxon>
        <taxon>Streptophyta</taxon>
        <taxon>Embryophyta</taxon>
        <taxon>Tracheophyta</taxon>
        <taxon>Spermatophyta</taxon>
        <taxon>Magnoliopsida</taxon>
        <taxon>eudicotyledons</taxon>
        <taxon>Gunneridae</taxon>
        <taxon>Pentapetalae</taxon>
        <taxon>asterids</taxon>
        <taxon>campanulids</taxon>
        <taxon>Asterales</taxon>
        <taxon>Asteraceae</taxon>
        <taxon>Asteroideae</taxon>
        <taxon>Anthemideae</taxon>
        <taxon>Anthemidinae</taxon>
        <taxon>Tanacetum</taxon>
    </lineage>
</organism>
<evidence type="ECO:0000313" key="3">
    <source>
        <dbReference type="Proteomes" id="UP001151760"/>
    </source>
</evidence>
<keyword evidence="3" id="KW-1185">Reference proteome</keyword>
<accession>A0ABQ5FH24</accession>
<sequence length="173" mass="19909">MMGKEHALVLANHRSDIDWLIGWVFAQRSGRLGSALAIMKKSSKFLPVIGWSMWFSEYLFLKRSWAKDESCLQRFKGYPQPFVGSFCRGLCLLKAKLLAASRITHLQIVTCSQKCAHSANKERHRRSLKDDDGHGSWWREADSLRLQRLAAQAKSFRPADDDDDDFSDAWNYI</sequence>